<evidence type="ECO:0000313" key="3">
    <source>
        <dbReference type="Proteomes" id="UP001571476"/>
    </source>
</evidence>
<dbReference type="RefSeq" id="WP_372564810.1">
    <property type="nucleotide sequence ID" value="NZ_JBGOSP010000016.1"/>
</dbReference>
<name>A0ABV4ST89_9ACTN</name>
<evidence type="ECO:0000313" key="2">
    <source>
        <dbReference type="EMBL" id="MFA3840208.1"/>
    </source>
</evidence>
<feature type="region of interest" description="Disordered" evidence="1">
    <location>
        <begin position="72"/>
        <end position="95"/>
    </location>
</feature>
<dbReference type="EMBL" id="JBGOSP010000016">
    <property type="protein sequence ID" value="MFA3840208.1"/>
    <property type="molecule type" value="Genomic_DNA"/>
</dbReference>
<feature type="region of interest" description="Disordered" evidence="1">
    <location>
        <begin position="1"/>
        <end position="21"/>
    </location>
</feature>
<comment type="caution">
    <text evidence="2">The sequence shown here is derived from an EMBL/GenBank/DDBJ whole genome shotgun (WGS) entry which is preliminary data.</text>
</comment>
<protein>
    <recommendedName>
        <fullName evidence="4">Bacterial EndoU nuclease domain-containing protein</fullName>
    </recommendedName>
</protein>
<accession>A0ABV4ST89</accession>
<proteinExistence type="predicted"/>
<evidence type="ECO:0000256" key="1">
    <source>
        <dbReference type="SAM" id="MobiDB-lite"/>
    </source>
</evidence>
<organism evidence="2 3">
    <name type="scientific">Streptomyces aureus</name>
    <dbReference type="NCBI Taxonomy" id="193461"/>
    <lineage>
        <taxon>Bacteria</taxon>
        <taxon>Bacillati</taxon>
        <taxon>Actinomycetota</taxon>
        <taxon>Actinomycetes</taxon>
        <taxon>Kitasatosporales</taxon>
        <taxon>Streptomycetaceae</taxon>
        <taxon>Streptomyces</taxon>
    </lineage>
</organism>
<dbReference type="Proteomes" id="UP001571476">
    <property type="component" value="Unassembled WGS sequence"/>
</dbReference>
<reference evidence="2 3" key="1">
    <citation type="submission" date="2024-08" db="EMBL/GenBank/DDBJ databases">
        <title>Genome sequence of Streptomyces aureus CACIA-1.46HGO.</title>
        <authorList>
            <person name="Evangelista-Martinez Z."/>
        </authorList>
    </citation>
    <scope>NUCLEOTIDE SEQUENCE [LARGE SCALE GENOMIC DNA]</scope>
    <source>
        <strain evidence="2 3">CACIA-1.46HGO</strain>
    </source>
</reference>
<evidence type="ECO:0008006" key="4">
    <source>
        <dbReference type="Google" id="ProtNLM"/>
    </source>
</evidence>
<gene>
    <name evidence="2" type="ORF">ACEG43_29165</name>
</gene>
<keyword evidence="3" id="KW-1185">Reference proteome</keyword>
<sequence length="124" mass="13472">MPSDYKKIAYGESKGAGQDLKRSAQVGVDSWQFNTGHGYDRAHTGANGVPNDLRTTGLSPDKIEQGIVNSVHDHMKNGGTVPRVRPGFTGPMEGSVKIDGHDIGYRVSQTPDSVYRVATYWLNP</sequence>